<comment type="caution">
    <text evidence="1">The sequence shown here is derived from an EMBL/GenBank/DDBJ whole genome shotgun (WGS) entry which is preliminary data.</text>
</comment>
<evidence type="ECO:0000313" key="2">
    <source>
        <dbReference type="Proteomes" id="UP000308836"/>
    </source>
</evidence>
<accession>A0AC61R932</accession>
<protein>
    <submittedName>
        <fullName evidence="1">DeoR/GlpR transcriptional regulator</fullName>
    </submittedName>
</protein>
<gene>
    <name evidence="1" type="ORF">E5336_03280</name>
</gene>
<keyword evidence="2" id="KW-1185">Reference proteome</keyword>
<reference evidence="1" key="1">
    <citation type="submission" date="2019-04" db="EMBL/GenBank/DDBJ databases">
        <title>Microbes associate with the intestines of laboratory mice.</title>
        <authorList>
            <person name="Navarre W."/>
            <person name="Wong E."/>
            <person name="Huang K."/>
            <person name="Tropini C."/>
            <person name="Ng K."/>
            <person name="Yu B."/>
        </authorList>
    </citation>
    <scope>NUCLEOTIDE SEQUENCE</scope>
    <source>
        <strain evidence="1">NM09_H32</strain>
    </source>
</reference>
<dbReference type="EMBL" id="SRYG01000005">
    <property type="protein sequence ID" value="TGY66567.1"/>
    <property type="molecule type" value="Genomic_DNA"/>
</dbReference>
<dbReference type="Proteomes" id="UP000308836">
    <property type="component" value="Unassembled WGS sequence"/>
</dbReference>
<evidence type="ECO:0000313" key="1">
    <source>
        <dbReference type="EMBL" id="TGY66567.1"/>
    </source>
</evidence>
<proteinExistence type="predicted"/>
<sequence length="247" mass="27872">MTRKSEQRRKIIYERIQREGSVKVTELSNDYNVSSETIRKDLDVLCEQGKIEKKHGSANRIDKYSHIPLRVKREDHREEKIRMAACASKLIEDYQTIWLDAGSSVYTMLRFLSPRKNLTIATNSIEIATALAGSHHRLIVVGGLLEPIGQSLVGPFANEQIAALHFDLAFLGSDGFKNSEGPTTFAYEEIQIKRTALMHAARSVLLVDDSKTEVCAPYQYARFREFDTIVTTADPSNFPEPEKVIVA</sequence>
<organism evidence="1 2">
    <name type="scientific">Dubosiella muris</name>
    <dbReference type="NCBI Taxonomy" id="3038133"/>
    <lineage>
        <taxon>Bacteria</taxon>
        <taxon>Bacillati</taxon>
        <taxon>Bacillota</taxon>
        <taxon>Erysipelotrichia</taxon>
        <taxon>Erysipelotrichales</taxon>
        <taxon>Erysipelotrichaceae</taxon>
        <taxon>Dubosiella</taxon>
    </lineage>
</organism>
<name>A0AC61R932_9FIRM</name>